<dbReference type="Pfam" id="PF04230">
    <property type="entry name" value="PS_pyruv_trans"/>
    <property type="match status" value="1"/>
</dbReference>
<dbReference type="EMBL" id="JAFBCF010000001">
    <property type="protein sequence ID" value="MBM7797876.1"/>
    <property type="molecule type" value="Genomic_DNA"/>
</dbReference>
<accession>A0ABS2RFV6</accession>
<evidence type="ECO:0000313" key="2">
    <source>
        <dbReference type="EMBL" id="MBM7797876.1"/>
    </source>
</evidence>
<sequence length="447" mass="49906">MPRILVRAHKNPFMVASAEKTLSDNLIGQNTGNLVFSQAVYRLLSTTDNTLSTGGIGSGTVAEELSEKYDHVVVPLANAFRPKYVERLDTMSAIFEKLTIPVTVLGVGAQASLEGEQRNADLLEPAVRRFVRAVLRRSGSIGVRGEFTQQYLKSLGFGDSDVEVIGCPSMFMYGPDLKISKKVESLGPDSPIALNISPYVKEMGPISLRHAERYPNLVYMAQNLSSLELLLEGHYPMGKKSPMRTSGVPVTLEHPLIRQDRVRFFLDPSTWFEHLAQYDFSFGTRIHGNIAALLAGTPALLLAHDSRTLELAEYHHIPHRLISDLPRDVDAADLYAAADWEPLNEAHHDNWVRFSGFLARHQLTHVYQPGQSAEMFDATLAATEFPPPVRTLMGATPEELYAMKRELAEAHHSRKEALKAMTSRAVPQNVTDYVRLAARRMVRRVRR</sequence>
<comment type="caution">
    <text evidence="2">The sequence shown here is derived from an EMBL/GenBank/DDBJ whole genome shotgun (WGS) entry which is preliminary data.</text>
</comment>
<evidence type="ECO:0000313" key="3">
    <source>
        <dbReference type="Proteomes" id="UP000704762"/>
    </source>
</evidence>
<dbReference type="InterPro" id="IPR007345">
    <property type="entry name" value="Polysacch_pyruvyl_Trfase"/>
</dbReference>
<dbReference type="Proteomes" id="UP000704762">
    <property type="component" value="Unassembled WGS sequence"/>
</dbReference>
<gene>
    <name evidence="2" type="ORF">JOE57_000797</name>
</gene>
<dbReference type="RefSeq" id="WP_204916507.1">
    <property type="nucleotide sequence ID" value="NZ_BAAAQP010000011.1"/>
</dbReference>
<organism evidence="2 3">
    <name type="scientific">Microlunatus panaciterrae</name>
    <dbReference type="NCBI Taxonomy" id="400768"/>
    <lineage>
        <taxon>Bacteria</taxon>
        <taxon>Bacillati</taxon>
        <taxon>Actinomycetota</taxon>
        <taxon>Actinomycetes</taxon>
        <taxon>Propionibacteriales</taxon>
        <taxon>Propionibacteriaceae</taxon>
        <taxon>Microlunatus</taxon>
    </lineage>
</organism>
<keyword evidence="3" id="KW-1185">Reference proteome</keyword>
<protein>
    <recommendedName>
        <fullName evidence="1">Polysaccharide pyruvyl transferase domain-containing protein</fullName>
    </recommendedName>
</protein>
<feature type="domain" description="Polysaccharide pyruvyl transferase" evidence="1">
    <location>
        <begin position="89"/>
        <end position="306"/>
    </location>
</feature>
<proteinExistence type="predicted"/>
<reference evidence="2 3" key="1">
    <citation type="submission" date="2021-01" db="EMBL/GenBank/DDBJ databases">
        <title>Sequencing the genomes of 1000 actinobacteria strains.</title>
        <authorList>
            <person name="Klenk H.-P."/>
        </authorList>
    </citation>
    <scope>NUCLEOTIDE SEQUENCE [LARGE SCALE GENOMIC DNA]</scope>
    <source>
        <strain evidence="2 3">DSM 18662</strain>
    </source>
</reference>
<evidence type="ECO:0000259" key="1">
    <source>
        <dbReference type="Pfam" id="PF04230"/>
    </source>
</evidence>
<name>A0ABS2RFV6_9ACTN</name>